<evidence type="ECO:0000259" key="2">
    <source>
        <dbReference type="PROSITE" id="PS51819"/>
    </source>
</evidence>
<dbReference type="Pfam" id="PF00903">
    <property type="entry name" value="Glyoxalase"/>
    <property type="match status" value="1"/>
</dbReference>
<dbReference type="SUPFAM" id="SSF54593">
    <property type="entry name" value="Glyoxalase/Bleomycin resistance protein/Dihydroxybiphenyl dioxygenase"/>
    <property type="match status" value="1"/>
</dbReference>
<keyword evidence="4" id="KW-1185">Reference proteome</keyword>
<evidence type="ECO:0000313" key="4">
    <source>
        <dbReference type="Proteomes" id="UP001379235"/>
    </source>
</evidence>
<comment type="caution">
    <text evidence="3">The sequence shown here is derived from an EMBL/GenBank/DDBJ whole genome shotgun (WGS) entry which is preliminary data.</text>
</comment>
<organism evidence="3 4">
    <name type="scientific">Novosphingobium aquae</name>
    <dbReference type="NCBI Taxonomy" id="3133435"/>
    <lineage>
        <taxon>Bacteria</taxon>
        <taxon>Pseudomonadati</taxon>
        <taxon>Pseudomonadota</taxon>
        <taxon>Alphaproteobacteria</taxon>
        <taxon>Sphingomonadales</taxon>
        <taxon>Sphingomonadaceae</taxon>
        <taxon>Novosphingobium</taxon>
    </lineage>
</organism>
<protein>
    <submittedName>
        <fullName evidence="3">VOC family protein</fullName>
    </submittedName>
</protein>
<keyword evidence="1" id="KW-0479">Metal-binding</keyword>
<accession>A0ABU8SC92</accession>
<sequence length="157" mass="17500">MIRGIHHVGIHCHDIAKMIAFYTDALGFEMVGEFDWANEDKLDYIVDLEDSVAKGAMMRSGTCYIELFQYAQPAPRNTQALTAADKGYTHICIDTDNIEEDFPRLIAAGLQVGDKNWVDMGHVRTLYCRDPEGNLIELQQCMPGNGMELKDAAKTGA</sequence>
<dbReference type="RefSeq" id="WP_339967715.1">
    <property type="nucleotide sequence ID" value="NZ_JBBHJY010000006.1"/>
</dbReference>
<dbReference type="EMBL" id="JBBHJY010000006">
    <property type="protein sequence ID" value="MEJ6010883.1"/>
    <property type="molecule type" value="Genomic_DNA"/>
</dbReference>
<dbReference type="InterPro" id="IPR004360">
    <property type="entry name" value="Glyas_Fos-R_dOase_dom"/>
</dbReference>
<dbReference type="InterPro" id="IPR051785">
    <property type="entry name" value="MMCE/EMCE_epimerase"/>
</dbReference>
<evidence type="ECO:0000313" key="3">
    <source>
        <dbReference type="EMBL" id="MEJ6010883.1"/>
    </source>
</evidence>
<dbReference type="PROSITE" id="PS51819">
    <property type="entry name" value="VOC"/>
    <property type="match status" value="1"/>
</dbReference>
<proteinExistence type="predicted"/>
<evidence type="ECO:0000256" key="1">
    <source>
        <dbReference type="ARBA" id="ARBA00022723"/>
    </source>
</evidence>
<dbReference type="InterPro" id="IPR037523">
    <property type="entry name" value="VOC_core"/>
</dbReference>
<gene>
    <name evidence="3" type="ORF">WG900_13255</name>
</gene>
<dbReference type="Gene3D" id="3.10.180.10">
    <property type="entry name" value="2,3-Dihydroxybiphenyl 1,2-Dioxygenase, domain 1"/>
    <property type="match status" value="1"/>
</dbReference>
<reference evidence="3 4" key="1">
    <citation type="submission" date="2024-03" db="EMBL/GenBank/DDBJ databases">
        <authorList>
            <person name="Jo J.-H."/>
        </authorList>
    </citation>
    <scope>NUCLEOTIDE SEQUENCE [LARGE SCALE GENOMIC DNA]</scope>
    <source>
        <strain evidence="3 4">AS3R-12</strain>
    </source>
</reference>
<name>A0ABU8SC92_9SPHN</name>
<feature type="domain" description="VOC" evidence="2">
    <location>
        <begin position="4"/>
        <end position="141"/>
    </location>
</feature>
<dbReference type="PANTHER" id="PTHR43048">
    <property type="entry name" value="METHYLMALONYL-COA EPIMERASE"/>
    <property type="match status" value="1"/>
</dbReference>
<dbReference type="PANTHER" id="PTHR43048:SF6">
    <property type="entry name" value="BLR8189 PROTEIN"/>
    <property type="match status" value="1"/>
</dbReference>
<dbReference type="InterPro" id="IPR029068">
    <property type="entry name" value="Glyas_Bleomycin-R_OHBP_Dase"/>
</dbReference>
<dbReference type="Proteomes" id="UP001379235">
    <property type="component" value="Unassembled WGS sequence"/>
</dbReference>